<dbReference type="Proteomes" id="UP000186292">
    <property type="component" value="Unassembled WGS sequence"/>
</dbReference>
<dbReference type="Gene3D" id="3.40.50.1100">
    <property type="match status" value="2"/>
</dbReference>
<dbReference type="SUPFAM" id="SSF53686">
    <property type="entry name" value="Tryptophan synthase beta subunit-like PLP-dependent enzymes"/>
    <property type="match status" value="1"/>
</dbReference>
<dbReference type="GO" id="GO:0008721">
    <property type="term" value="F:D-serine ammonia-lyase activity"/>
    <property type="evidence" value="ECO:0007669"/>
    <property type="project" value="UniProtKB-EC"/>
</dbReference>
<evidence type="ECO:0000259" key="5">
    <source>
        <dbReference type="Pfam" id="PF00291"/>
    </source>
</evidence>
<feature type="modified residue" description="N6-(pyridoxal phosphate)lysine" evidence="4">
    <location>
        <position position="113"/>
    </location>
</feature>
<keyword evidence="2 4" id="KW-0663">Pyridoxal phosphate</keyword>
<dbReference type="InterPro" id="IPR001926">
    <property type="entry name" value="TrpB-like_PALP"/>
</dbReference>
<dbReference type="PANTHER" id="PTHR48078:SF9">
    <property type="entry name" value="D-SERINE DEHYDRATASE"/>
    <property type="match status" value="1"/>
</dbReference>
<comment type="cofactor">
    <cofactor evidence="1 4">
        <name>pyridoxal 5'-phosphate</name>
        <dbReference type="ChEBI" id="CHEBI:597326"/>
    </cofactor>
</comment>
<dbReference type="InterPro" id="IPR011780">
    <property type="entry name" value="D_Ser_am_lyase"/>
</dbReference>
<dbReference type="GO" id="GO:0036088">
    <property type="term" value="P:D-serine catabolic process"/>
    <property type="evidence" value="ECO:0007669"/>
    <property type="project" value="TreeGrafter"/>
</dbReference>
<keyword evidence="7" id="KW-1185">Reference proteome</keyword>
<sequence length="403" mass="43250">MTMPWDRPAHPTPAPLSLPDAISRSQEVSWAPAPGSALDPDVVSAVEGAAARFDRFKPWVAEHFPETGDGTIESEIQPVPETRDYLNRLLERDLPSELWVKRDDALPISGSIKSRGGVHEVFRLAEEGRHEKLSVASTGNLALSIGTVGPLLGFDTEVHMSVDAKQWKKDLLRSRGARVVEHPGLFTDTVAEARENTHDAFFIDDENSLGLFAGYAVAGQRLKEQFAAQGTHFTPANPLYVYLPCGVGGGPGGVTFGLKMAFGEAVSCHVVEPTASPCMLLGAFTGNADVTCADYGLSGRTIADGLAVQSPSPLAMEHAAHLVSGFHTLDDITFLAAVNWLERTADIIAEPSATAGLTIPWRLPDAPDTATHLVWLTGGSLIPDQDKDRLRGQAATASLHWQR</sequence>
<comment type="catalytic activity">
    <reaction evidence="4">
        <text>D-serine = pyruvate + NH4(+)</text>
        <dbReference type="Rhea" id="RHEA:13977"/>
        <dbReference type="ChEBI" id="CHEBI:15361"/>
        <dbReference type="ChEBI" id="CHEBI:28938"/>
        <dbReference type="ChEBI" id="CHEBI:35247"/>
        <dbReference type="EC" id="4.3.1.18"/>
    </reaction>
</comment>
<comment type="similarity">
    <text evidence="4">Belongs to the serine/threonine dehydratase family. DsdA subfamily.</text>
</comment>
<dbReference type="HAMAP" id="MF_01030">
    <property type="entry name" value="D_Ser_dehydrat"/>
    <property type="match status" value="1"/>
</dbReference>
<protein>
    <recommendedName>
        <fullName evidence="4">Probable D-serine dehydratase</fullName>
        <ecNumber evidence="4">4.3.1.18</ecNumber>
    </recommendedName>
    <alternativeName>
        <fullName evidence="4">D-serine deaminase</fullName>
        <shortName evidence="4">DSD</shortName>
    </alternativeName>
</protein>
<evidence type="ECO:0000313" key="7">
    <source>
        <dbReference type="Proteomes" id="UP000186292"/>
    </source>
</evidence>
<dbReference type="AlphaFoldDB" id="A0A1N7JE92"/>
<dbReference type="GO" id="GO:0030170">
    <property type="term" value="F:pyridoxal phosphate binding"/>
    <property type="evidence" value="ECO:0007669"/>
    <property type="project" value="InterPro"/>
</dbReference>
<dbReference type="InterPro" id="IPR000634">
    <property type="entry name" value="Ser/Thr_deHydtase_PyrdxlP-BS"/>
</dbReference>
<keyword evidence="3 4" id="KW-0456">Lyase</keyword>
<dbReference type="EC" id="4.3.1.18" evidence="4"/>
<accession>A0A1N7JE92</accession>
<gene>
    <name evidence="4" type="primary">dsdA</name>
    <name evidence="6" type="ORF">SAMN05444817_10670</name>
</gene>
<proteinExistence type="inferred from homology"/>
<dbReference type="STRING" id="1161099.SAMN05444817_10670"/>
<organism evidence="6 7">
    <name type="scientific">Corynebacterium appendicis CIP 107643</name>
    <dbReference type="NCBI Taxonomy" id="1161099"/>
    <lineage>
        <taxon>Bacteria</taxon>
        <taxon>Bacillati</taxon>
        <taxon>Actinomycetota</taxon>
        <taxon>Actinomycetes</taxon>
        <taxon>Mycobacteriales</taxon>
        <taxon>Corynebacteriaceae</taxon>
        <taxon>Corynebacterium</taxon>
    </lineage>
</organism>
<name>A0A1N7JE92_9CORY</name>
<evidence type="ECO:0000256" key="1">
    <source>
        <dbReference type="ARBA" id="ARBA00001933"/>
    </source>
</evidence>
<dbReference type="InterPro" id="IPR050147">
    <property type="entry name" value="Ser/Thr_Dehydratase"/>
</dbReference>
<dbReference type="OrthoDB" id="9780546at2"/>
<evidence type="ECO:0000256" key="4">
    <source>
        <dbReference type="HAMAP-Rule" id="MF_01030"/>
    </source>
</evidence>
<dbReference type="InterPro" id="IPR036052">
    <property type="entry name" value="TrpB-like_PALP_sf"/>
</dbReference>
<evidence type="ECO:0000256" key="3">
    <source>
        <dbReference type="ARBA" id="ARBA00023239"/>
    </source>
</evidence>
<dbReference type="NCBIfam" id="NF002823">
    <property type="entry name" value="PRK02991.1"/>
    <property type="match status" value="1"/>
</dbReference>
<reference evidence="7" key="1">
    <citation type="submission" date="2017-01" db="EMBL/GenBank/DDBJ databases">
        <authorList>
            <person name="Varghese N."/>
            <person name="Submissions S."/>
        </authorList>
    </citation>
    <scope>NUCLEOTIDE SEQUENCE [LARGE SCALE GENOMIC DNA]</scope>
    <source>
        <strain evidence="7">DSM 44531</strain>
    </source>
</reference>
<dbReference type="Pfam" id="PF00291">
    <property type="entry name" value="PALP"/>
    <property type="match status" value="1"/>
</dbReference>
<dbReference type="PROSITE" id="PS00165">
    <property type="entry name" value="DEHYDRATASE_SER_THR"/>
    <property type="match status" value="1"/>
</dbReference>
<dbReference type="GO" id="GO:0016836">
    <property type="term" value="F:hydro-lyase activity"/>
    <property type="evidence" value="ECO:0007669"/>
    <property type="project" value="UniProtKB-UniRule"/>
</dbReference>
<feature type="domain" description="Tryptophan synthase beta chain-like PALP" evidence="5">
    <location>
        <begin position="90"/>
        <end position="360"/>
    </location>
</feature>
<evidence type="ECO:0000313" key="6">
    <source>
        <dbReference type="EMBL" id="SIS47619.1"/>
    </source>
</evidence>
<evidence type="ECO:0000256" key="2">
    <source>
        <dbReference type="ARBA" id="ARBA00022898"/>
    </source>
</evidence>
<dbReference type="PANTHER" id="PTHR48078">
    <property type="entry name" value="THREONINE DEHYDRATASE, MITOCHONDRIAL-RELATED"/>
    <property type="match status" value="1"/>
</dbReference>
<dbReference type="RefSeq" id="WP_143313879.1">
    <property type="nucleotide sequence ID" value="NZ_CP046976.1"/>
</dbReference>
<dbReference type="EMBL" id="FTOF01000006">
    <property type="protein sequence ID" value="SIS47619.1"/>
    <property type="molecule type" value="Genomic_DNA"/>
</dbReference>
<dbReference type="GO" id="GO:0009097">
    <property type="term" value="P:isoleucine biosynthetic process"/>
    <property type="evidence" value="ECO:0007669"/>
    <property type="project" value="TreeGrafter"/>
</dbReference>